<keyword evidence="1" id="KW-0812">Transmembrane</keyword>
<keyword evidence="1" id="KW-1133">Transmembrane helix</keyword>
<protein>
    <submittedName>
        <fullName evidence="3">Acyltransferase</fullName>
    </submittedName>
</protein>
<proteinExistence type="predicted"/>
<feature type="transmembrane region" description="Helical" evidence="1">
    <location>
        <begin position="20"/>
        <end position="40"/>
    </location>
</feature>
<gene>
    <name evidence="3" type="ORF">MTR66_17510</name>
</gene>
<dbReference type="Pfam" id="PF01757">
    <property type="entry name" value="Acyl_transf_3"/>
    <property type="match status" value="1"/>
</dbReference>
<evidence type="ECO:0000256" key="1">
    <source>
        <dbReference type="SAM" id="Phobius"/>
    </source>
</evidence>
<dbReference type="RefSeq" id="WP_243923406.1">
    <property type="nucleotide sequence ID" value="NZ_JALHLG010000040.1"/>
</dbReference>
<accession>A0ABT0BU86</accession>
<organism evidence="3 4">
    <name type="scientific">Novosphingobium beihaiensis</name>
    <dbReference type="NCBI Taxonomy" id="2930389"/>
    <lineage>
        <taxon>Bacteria</taxon>
        <taxon>Pseudomonadati</taxon>
        <taxon>Pseudomonadota</taxon>
        <taxon>Alphaproteobacteria</taxon>
        <taxon>Sphingomonadales</taxon>
        <taxon>Sphingomonadaceae</taxon>
        <taxon>Novosphingobium</taxon>
    </lineage>
</organism>
<name>A0ABT0BU86_9SPHN</name>
<keyword evidence="3" id="KW-0012">Acyltransferase</keyword>
<evidence type="ECO:0000313" key="4">
    <source>
        <dbReference type="Proteomes" id="UP001202281"/>
    </source>
</evidence>
<reference evidence="3 4" key="1">
    <citation type="submission" date="2022-04" db="EMBL/GenBank/DDBJ databases">
        <title>Identification of a novel bacterium isolated from mangrove sediments.</title>
        <authorList>
            <person name="Pan X."/>
        </authorList>
    </citation>
    <scope>NUCLEOTIDE SEQUENCE [LARGE SCALE GENOMIC DNA]</scope>
    <source>
        <strain evidence="3 4">B2638</strain>
    </source>
</reference>
<keyword evidence="1" id="KW-0472">Membrane</keyword>
<feature type="transmembrane region" description="Helical" evidence="1">
    <location>
        <begin position="145"/>
        <end position="166"/>
    </location>
</feature>
<feature type="transmembrane region" description="Helical" evidence="1">
    <location>
        <begin position="247"/>
        <end position="265"/>
    </location>
</feature>
<dbReference type="PANTHER" id="PTHR23028:SF53">
    <property type="entry name" value="ACYL_TRANSF_3 DOMAIN-CONTAINING PROTEIN"/>
    <property type="match status" value="1"/>
</dbReference>
<keyword evidence="4" id="KW-1185">Reference proteome</keyword>
<feature type="transmembrane region" description="Helical" evidence="1">
    <location>
        <begin position="106"/>
        <end position="125"/>
    </location>
</feature>
<feature type="domain" description="Acyltransferase 3" evidence="2">
    <location>
        <begin position="18"/>
        <end position="360"/>
    </location>
</feature>
<feature type="transmembrane region" description="Helical" evidence="1">
    <location>
        <begin position="342"/>
        <end position="364"/>
    </location>
</feature>
<feature type="transmembrane region" description="Helical" evidence="1">
    <location>
        <begin position="277"/>
        <end position="297"/>
    </location>
</feature>
<dbReference type="PANTHER" id="PTHR23028">
    <property type="entry name" value="ACETYLTRANSFERASE"/>
    <property type="match status" value="1"/>
</dbReference>
<dbReference type="Proteomes" id="UP001202281">
    <property type="component" value="Unassembled WGS sequence"/>
</dbReference>
<feature type="transmembrane region" description="Helical" evidence="1">
    <location>
        <begin position="309"/>
        <end position="336"/>
    </location>
</feature>
<feature type="transmembrane region" description="Helical" evidence="1">
    <location>
        <begin position="60"/>
        <end position="85"/>
    </location>
</feature>
<dbReference type="InterPro" id="IPR050879">
    <property type="entry name" value="Acyltransferase_3"/>
</dbReference>
<dbReference type="InterPro" id="IPR002656">
    <property type="entry name" value="Acyl_transf_3_dom"/>
</dbReference>
<feature type="transmembrane region" description="Helical" evidence="1">
    <location>
        <begin position="178"/>
        <end position="195"/>
    </location>
</feature>
<evidence type="ECO:0000313" key="3">
    <source>
        <dbReference type="EMBL" id="MCJ2188604.1"/>
    </source>
</evidence>
<feature type="transmembrane region" description="Helical" evidence="1">
    <location>
        <begin position="215"/>
        <end position="235"/>
    </location>
</feature>
<dbReference type="EMBL" id="JALHLG010000040">
    <property type="protein sequence ID" value="MCJ2188604.1"/>
    <property type="molecule type" value="Genomic_DNA"/>
</dbReference>
<keyword evidence="3" id="KW-0808">Transferase</keyword>
<evidence type="ECO:0000259" key="2">
    <source>
        <dbReference type="Pfam" id="PF01757"/>
    </source>
</evidence>
<comment type="caution">
    <text evidence="3">The sequence shown here is derived from an EMBL/GenBank/DDBJ whole genome shotgun (WGS) entry which is preliminary data.</text>
</comment>
<dbReference type="GO" id="GO:0016746">
    <property type="term" value="F:acyltransferase activity"/>
    <property type="evidence" value="ECO:0007669"/>
    <property type="project" value="UniProtKB-KW"/>
</dbReference>
<sequence>MTRESLIAGTRTREVSTLDVMRLLAAQAVMFYHLVFLSWAESPDSHGIRAVVGDPAAFPGAIGWASTGWIGVQIFFVISGFVILMSAENKSASAFLIGRVTRIAPGLWFFTLLSAAIVLARGVLAPGELSVRVLRSMVLFPAGPWVDGAVWTLVAEALFYAAVLVLIRMDMIRRITPVLVAVSAFNVLFWGAVLAGEAGALGHAGHGLAQAASSYKLRVTLVSTNCYFAAGASLYQLFMRRNPQVHAALFAVNFLAGLIATFYAARSSLGVSGFGQTPFAAVGLWGAATLVMSACVLRRVGAGGRFARFATVAGLLTYPLYLINQITGGFLLGVAYRSGLSPAPAVIVAAALCTLLAGLFALGIERRLQKALARFLKQQFQRRAPALQEA</sequence>